<keyword evidence="2" id="KW-1185">Reference proteome</keyword>
<reference evidence="1 2" key="1">
    <citation type="submission" date="2015-11" db="EMBL/GenBank/DDBJ databases">
        <title>Genomic analysis of 38 Legionella species identifies large and diverse effector repertoires.</title>
        <authorList>
            <person name="Burstein D."/>
            <person name="Amaro F."/>
            <person name="Zusman T."/>
            <person name="Lifshitz Z."/>
            <person name="Cohen O."/>
            <person name="Gilbert J.A."/>
            <person name="Pupko T."/>
            <person name="Shuman H.A."/>
            <person name="Segal G."/>
        </authorList>
    </citation>
    <scope>NUCLEOTIDE SEQUENCE [LARGE SCALE GENOMIC DNA]</scope>
    <source>
        <strain evidence="1 2">ATCC 49655</strain>
    </source>
</reference>
<dbReference type="PATRIC" id="fig|1122169.6.peg.2458"/>
<proteinExistence type="predicted"/>
<sequence>MTKPNFFATTATPVLYKAIGPNNQTHYFLATNNHLELGQVRKVCDSIQNIGLMNEISMIFVQAGTYHKKKDFPFEVTARTEHDNQDLDNIEHHGEEAPHAQHFACHRVKNTINAKESVTQTLVSMADQREMPVFTMQTKNSITVHELTAFFKIATKPHNIVKFLAAGPANIGRIVMSFKNDKKDRESLANDYMEGRFEYAEELMARHPIATEELAIKSVDEWCKRGYQGPQDTPMTKTPLLGDKGLLKKSYFQAVDKDSGLINGGALFVVPQGPLMHKEYGLLTRLKAEGWTIEPVRTKEDIACRVPRAKQAEIQPVAEETAQPAPASM</sequence>
<dbReference type="RefSeq" id="WP_018578047.1">
    <property type="nucleotide sequence ID" value="NZ_KB892417.1"/>
</dbReference>
<evidence type="ECO:0000313" key="1">
    <source>
        <dbReference type="EMBL" id="KTD57863.1"/>
    </source>
</evidence>
<gene>
    <name evidence="1" type="ORF">Lsha_2141</name>
</gene>
<comment type="caution">
    <text evidence="1">The sequence shown here is derived from an EMBL/GenBank/DDBJ whole genome shotgun (WGS) entry which is preliminary data.</text>
</comment>
<evidence type="ECO:0000313" key="2">
    <source>
        <dbReference type="Proteomes" id="UP000054600"/>
    </source>
</evidence>
<dbReference type="Proteomes" id="UP000054600">
    <property type="component" value="Unassembled WGS sequence"/>
</dbReference>
<dbReference type="AlphaFoldDB" id="A0A0W0YM03"/>
<organism evidence="1 2">
    <name type="scientific">Legionella shakespearei DSM 23087</name>
    <dbReference type="NCBI Taxonomy" id="1122169"/>
    <lineage>
        <taxon>Bacteria</taxon>
        <taxon>Pseudomonadati</taxon>
        <taxon>Pseudomonadota</taxon>
        <taxon>Gammaproteobacteria</taxon>
        <taxon>Legionellales</taxon>
        <taxon>Legionellaceae</taxon>
        <taxon>Legionella</taxon>
    </lineage>
</organism>
<protein>
    <submittedName>
        <fullName evidence="1">Uncharacterized protein</fullName>
    </submittedName>
</protein>
<name>A0A0W0YM03_9GAMM</name>
<accession>A0A0W0YM03</accession>
<dbReference type="EMBL" id="LNYW01000059">
    <property type="protein sequence ID" value="KTD57863.1"/>
    <property type="molecule type" value="Genomic_DNA"/>
</dbReference>